<dbReference type="SUPFAM" id="SSF47413">
    <property type="entry name" value="lambda repressor-like DNA-binding domains"/>
    <property type="match status" value="1"/>
</dbReference>
<dbReference type="CDD" id="cd00093">
    <property type="entry name" value="HTH_XRE"/>
    <property type="match status" value="1"/>
</dbReference>
<name>A0A9X6YCZ3_BACTU</name>
<sequence length="116" mass="13113">MITCNLKKVLVEKNLRITKVSKDTGISRQTLTALATHTNQGIRFDTLNKLLNYLQVGVEEVITYHRDDLSDALQIQIESAVNTLKQLSKKDTDIFKKLDIDCAITVLTNNHGRTPF</sequence>
<proteinExistence type="predicted"/>
<evidence type="ECO:0000313" key="2">
    <source>
        <dbReference type="EMBL" id="PEA91972.1"/>
    </source>
</evidence>
<reference evidence="2 3" key="1">
    <citation type="submission" date="2017-09" db="EMBL/GenBank/DDBJ databases">
        <title>Large-scale bioinformatics analysis of Bacillus genomes uncovers conserved roles of natural products in bacterial physiology.</title>
        <authorList>
            <consortium name="Agbiome Team Llc"/>
            <person name="Bleich R.M."/>
            <person name="Grubbs K.J."/>
            <person name="Santa Maria K.C."/>
            <person name="Allen S.E."/>
            <person name="Farag S."/>
            <person name="Shank E.A."/>
            <person name="Bowers A."/>
        </authorList>
    </citation>
    <scope>NUCLEOTIDE SEQUENCE [LARGE SCALE GENOMIC DNA]</scope>
    <source>
        <strain evidence="2 3">AFS089089</strain>
    </source>
</reference>
<dbReference type="EMBL" id="NVNL01000003">
    <property type="protein sequence ID" value="PEA91972.1"/>
    <property type="molecule type" value="Genomic_DNA"/>
</dbReference>
<dbReference type="InterPro" id="IPR010982">
    <property type="entry name" value="Lambda_DNA-bd_dom_sf"/>
</dbReference>
<organism evidence="2 3">
    <name type="scientific">Bacillus thuringiensis</name>
    <dbReference type="NCBI Taxonomy" id="1428"/>
    <lineage>
        <taxon>Bacteria</taxon>
        <taxon>Bacillati</taxon>
        <taxon>Bacillota</taxon>
        <taxon>Bacilli</taxon>
        <taxon>Bacillales</taxon>
        <taxon>Bacillaceae</taxon>
        <taxon>Bacillus</taxon>
        <taxon>Bacillus cereus group</taxon>
    </lineage>
</organism>
<accession>A0A9X6YCZ3</accession>
<evidence type="ECO:0000313" key="3">
    <source>
        <dbReference type="Proteomes" id="UP000220702"/>
    </source>
</evidence>
<comment type="caution">
    <text evidence="2">The sequence shown here is derived from an EMBL/GenBank/DDBJ whole genome shotgun (WGS) entry which is preliminary data.</text>
</comment>
<dbReference type="Pfam" id="PF13443">
    <property type="entry name" value="HTH_26"/>
    <property type="match status" value="1"/>
</dbReference>
<protein>
    <submittedName>
        <fullName evidence="2">Transcriptional regulator</fullName>
    </submittedName>
</protein>
<dbReference type="AlphaFoldDB" id="A0A9X6YCZ3"/>
<gene>
    <name evidence="2" type="ORF">CON71_00505</name>
</gene>
<dbReference type="Proteomes" id="UP000220702">
    <property type="component" value="Unassembled WGS sequence"/>
</dbReference>
<dbReference type="Gene3D" id="1.10.260.40">
    <property type="entry name" value="lambda repressor-like DNA-binding domains"/>
    <property type="match status" value="1"/>
</dbReference>
<dbReference type="SMART" id="SM00530">
    <property type="entry name" value="HTH_XRE"/>
    <property type="match status" value="1"/>
</dbReference>
<dbReference type="GO" id="GO:0003677">
    <property type="term" value="F:DNA binding"/>
    <property type="evidence" value="ECO:0007669"/>
    <property type="project" value="InterPro"/>
</dbReference>
<dbReference type="InterPro" id="IPR001387">
    <property type="entry name" value="Cro/C1-type_HTH"/>
</dbReference>
<evidence type="ECO:0000259" key="1">
    <source>
        <dbReference type="PROSITE" id="PS50943"/>
    </source>
</evidence>
<dbReference type="PROSITE" id="PS50943">
    <property type="entry name" value="HTH_CROC1"/>
    <property type="match status" value="1"/>
</dbReference>
<feature type="domain" description="HTH cro/C1-type" evidence="1">
    <location>
        <begin position="6"/>
        <end position="61"/>
    </location>
</feature>
<dbReference type="RefSeq" id="WP_098901626.1">
    <property type="nucleotide sequence ID" value="NZ_NVNL01000003.1"/>
</dbReference>